<feature type="compositionally biased region" description="Basic residues" evidence="1">
    <location>
        <begin position="278"/>
        <end position="287"/>
    </location>
</feature>
<dbReference type="EMBL" id="MIGC01000366">
    <property type="protein sequence ID" value="PHJ25217.1"/>
    <property type="molecule type" value="Genomic_DNA"/>
</dbReference>
<keyword evidence="3" id="KW-1185">Reference proteome</keyword>
<accession>A0A2C6LAK0</accession>
<sequence length="287" mass="30643">MSKLSAFFEKKKKKSLKTAVPSGVLEEKPKPAVEEETVPVLLRSEEEGSEWVVEAPQPVSQPVEDTSAAPWLKVSVVDAASVKKKSPERIRFDHVSGEDDEYASSPGGTARTPGGEGEGSGGVGVEGGEDSLNHPGGVHTPEDGSAKVTATPSPEKVAAPQKWVPPSLRGKKAGPEINFDNDQDVSTVAQLGLYNVGGGGPRKKTQAKENKKEKNNATQGGGGDSLSSPKDEKTSVANLEDELPPVPTFTVWKFISTEGGVFEGCRAVQDNDAVREKYMKRKPRRYH</sequence>
<dbReference type="RefSeq" id="XP_067926889.1">
    <property type="nucleotide sequence ID" value="XM_068061134.1"/>
</dbReference>
<comment type="caution">
    <text evidence="2">The sequence shown here is derived from an EMBL/GenBank/DDBJ whole genome shotgun (WGS) entry which is preliminary data.</text>
</comment>
<evidence type="ECO:0000313" key="3">
    <source>
        <dbReference type="Proteomes" id="UP000221165"/>
    </source>
</evidence>
<organism evidence="2 3">
    <name type="scientific">Cystoisospora suis</name>
    <dbReference type="NCBI Taxonomy" id="483139"/>
    <lineage>
        <taxon>Eukaryota</taxon>
        <taxon>Sar</taxon>
        <taxon>Alveolata</taxon>
        <taxon>Apicomplexa</taxon>
        <taxon>Conoidasida</taxon>
        <taxon>Coccidia</taxon>
        <taxon>Eucoccidiorida</taxon>
        <taxon>Eimeriorina</taxon>
        <taxon>Sarcocystidae</taxon>
        <taxon>Cystoisospora</taxon>
    </lineage>
</organism>
<evidence type="ECO:0000256" key="1">
    <source>
        <dbReference type="SAM" id="MobiDB-lite"/>
    </source>
</evidence>
<dbReference type="AlphaFoldDB" id="A0A2C6LAK0"/>
<name>A0A2C6LAK0_9APIC</name>
<dbReference type="GeneID" id="94424345"/>
<dbReference type="OrthoDB" id="333211at2759"/>
<feature type="region of interest" description="Disordered" evidence="1">
    <location>
        <begin position="266"/>
        <end position="287"/>
    </location>
</feature>
<dbReference type="Proteomes" id="UP000221165">
    <property type="component" value="Unassembled WGS sequence"/>
</dbReference>
<gene>
    <name evidence="2" type="ORF">CSUI_000927</name>
</gene>
<reference evidence="2 3" key="1">
    <citation type="journal article" date="2017" name="Int. J. Parasitol.">
        <title>The genome of the protozoan parasite Cystoisospora suis and a reverse vaccinology approach to identify vaccine candidates.</title>
        <authorList>
            <person name="Palmieri N."/>
            <person name="Shrestha A."/>
            <person name="Ruttkowski B."/>
            <person name="Beck T."/>
            <person name="Vogl C."/>
            <person name="Tomley F."/>
            <person name="Blake D.P."/>
            <person name="Joachim A."/>
        </authorList>
    </citation>
    <scope>NUCLEOTIDE SEQUENCE [LARGE SCALE GENOMIC DNA]</scope>
    <source>
        <strain evidence="2 3">Wien I</strain>
    </source>
</reference>
<proteinExistence type="predicted"/>
<evidence type="ECO:0000313" key="2">
    <source>
        <dbReference type="EMBL" id="PHJ25217.1"/>
    </source>
</evidence>
<protein>
    <submittedName>
        <fullName evidence="2">Uncharacterized protein</fullName>
    </submittedName>
</protein>
<feature type="compositionally biased region" description="Basic and acidic residues" evidence="1">
    <location>
        <begin position="206"/>
        <end position="215"/>
    </location>
</feature>
<feature type="compositionally biased region" description="Basic and acidic residues" evidence="1">
    <location>
        <begin position="85"/>
        <end position="97"/>
    </location>
</feature>
<feature type="compositionally biased region" description="Gly residues" evidence="1">
    <location>
        <begin position="114"/>
        <end position="126"/>
    </location>
</feature>
<feature type="region of interest" description="Disordered" evidence="1">
    <location>
        <begin position="45"/>
        <end position="66"/>
    </location>
</feature>
<feature type="region of interest" description="Disordered" evidence="1">
    <location>
        <begin position="80"/>
        <end position="242"/>
    </location>
</feature>
<feature type="region of interest" description="Disordered" evidence="1">
    <location>
        <begin position="1"/>
        <end position="21"/>
    </location>
</feature>
<dbReference type="VEuPathDB" id="ToxoDB:CSUI_000927"/>